<sequence>MLQPIASHPYVKIERGVTSNPQDMIVHQRVIELYETKITTCHREFSIGEVHDMSYRKLGKEGGFLYLHTNQGVFPYTVKDNPIALIQAFKQLIDNINI</sequence>
<accession>A0A934J403</accession>
<organism evidence="1 2">
    <name type="scientific">Paenibacillus roseus</name>
    <dbReference type="NCBI Taxonomy" id="2798579"/>
    <lineage>
        <taxon>Bacteria</taxon>
        <taxon>Bacillati</taxon>
        <taxon>Bacillota</taxon>
        <taxon>Bacilli</taxon>
        <taxon>Bacillales</taxon>
        <taxon>Paenibacillaceae</taxon>
        <taxon>Paenibacillus</taxon>
    </lineage>
</organism>
<dbReference type="AlphaFoldDB" id="A0A934J403"/>
<comment type="caution">
    <text evidence="1">The sequence shown here is derived from an EMBL/GenBank/DDBJ whole genome shotgun (WGS) entry which is preliminary data.</text>
</comment>
<dbReference type="RefSeq" id="WP_199017530.1">
    <property type="nucleotide sequence ID" value="NZ_JAELUP010000003.1"/>
</dbReference>
<proteinExistence type="predicted"/>
<name>A0A934J403_9BACL</name>
<dbReference type="Proteomes" id="UP000640274">
    <property type="component" value="Unassembled WGS sequence"/>
</dbReference>
<keyword evidence="2" id="KW-1185">Reference proteome</keyword>
<evidence type="ECO:0000313" key="1">
    <source>
        <dbReference type="EMBL" id="MBJ6360005.1"/>
    </source>
</evidence>
<dbReference type="EMBL" id="JAELUP010000003">
    <property type="protein sequence ID" value="MBJ6360005.1"/>
    <property type="molecule type" value="Genomic_DNA"/>
</dbReference>
<gene>
    <name evidence="1" type="ORF">JFN88_01540</name>
</gene>
<protein>
    <submittedName>
        <fullName evidence="1">Uncharacterized protein</fullName>
    </submittedName>
</protein>
<reference evidence="1" key="1">
    <citation type="submission" date="2020-12" db="EMBL/GenBank/DDBJ databases">
        <authorList>
            <person name="Huq M.A."/>
        </authorList>
    </citation>
    <scope>NUCLEOTIDE SEQUENCE</scope>
    <source>
        <strain evidence="1">MAHUQ-46</strain>
    </source>
</reference>
<evidence type="ECO:0000313" key="2">
    <source>
        <dbReference type="Proteomes" id="UP000640274"/>
    </source>
</evidence>